<dbReference type="SUPFAM" id="SSF53850">
    <property type="entry name" value="Periplasmic binding protein-like II"/>
    <property type="match status" value="1"/>
</dbReference>
<proteinExistence type="inferred from homology"/>
<dbReference type="PANTHER" id="PTHR42928">
    <property type="entry name" value="TRICARBOXYLATE-BINDING PROTEIN"/>
    <property type="match status" value="1"/>
</dbReference>
<comment type="caution">
    <text evidence="3">The sequence shown here is derived from an EMBL/GenBank/DDBJ whole genome shotgun (WGS) entry which is preliminary data.</text>
</comment>
<dbReference type="InterPro" id="IPR042100">
    <property type="entry name" value="Bug_dom1"/>
</dbReference>
<keyword evidence="3" id="KW-0675">Receptor</keyword>
<dbReference type="RefSeq" id="WP_036039796.1">
    <property type="nucleotide sequence ID" value="NZ_JBGBYD010000002.1"/>
</dbReference>
<dbReference type="PIRSF" id="PIRSF017082">
    <property type="entry name" value="YflP"/>
    <property type="match status" value="1"/>
</dbReference>
<keyword evidence="2" id="KW-0732">Signal</keyword>
<feature type="chain" id="PRO_5047458856" evidence="2">
    <location>
        <begin position="22"/>
        <end position="321"/>
    </location>
</feature>
<feature type="signal peptide" evidence="2">
    <location>
        <begin position="1"/>
        <end position="21"/>
    </location>
</feature>
<dbReference type="CDD" id="cd07012">
    <property type="entry name" value="PBP2_Bug_TTT"/>
    <property type="match status" value="1"/>
</dbReference>
<gene>
    <name evidence="3" type="ORF">ABH992_002770</name>
</gene>
<evidence type="ECO:0000256" key="2">
    <source>
        <dbReference type="SAM" id="SignalP"/>
    </source>
</evidence>
<organism evidence="3 4">
    <name type="scientific">Bradyrhizobium yuanmingense</name>
    <dbReference type="NCBI Taxonomy" id="108015"/>
    <lineage>
        <taxon>Bacteria</taxon>
        <taxon>Pseudomonadati</taxon>
        <taxon>Pseudomonadota</taxon>
        <taxon>Alphaproteobacteria</taxon>
        <taxon>Hyphomicrobiales</taxon>
        <taxon>Nitrobacteraceae</taxon>
        <taxon>Bradyrhizobium</taxon>
    </lineage>
</organism>
<keyword evidence="4" id="KW-1185">Reference proteome</keyword>
<evidence type="ECO:0000313" key="4">
    <source>
        <dbReference type="Proteomes" id="UP001565474"/>
    </source>
</evidence>
<dbReference type="InterPro" id="IPR005064">
    <property type="entry name" value="BUG"/>
</dbReference>
<dbReference type="EMBL" id="JBGBZN010000002">
    <property type="protein sequence ID" value="MEY9470371.1"/>
    <property type="molecule type" value="Genomic_DNA"/>
</dbReference>
<dbReference type="Gene3D" id="3.40.190.10">
    <property type="entry name" value="Periplasmic binding protein-like II"/>
    <property type="match status" value="1"/>
</dbReference>
<dbReference type="Proteomes" id="UP001565474">
    <property type="component" value="Unassembled WGS sequence"/>
</dbReference>
<dbReference type="Pfam" id="PF03401">
    <property type="entry name" value="TctC"/>
    <property type="match status" value="1"/>
</dbReference>
<dbReference type="PANTHER" id="PTHR42928:SF5">
    <property type="entry name" value="BLR1237 PROTEIN"/>
    <property type="match status" value="1"/>
</dbReference>
<evidence type="ECO:0000313" key="3">
    <source>
        <dbReference type="EMBL" id="MEY9470371.1"/>
    </source>
</evidence>
<comment type="similarity">
    <text evidence="1">Belongs to the UPF0065 (bug) family.</text>
</comment>
<evidence type="ECO:0000256" key="1">
    <source>
        <dbReference type="ARBA" id="ARBA00006987"/>
    </source>
</evidence>
<reference evidence="3 4" key="1">
    <citation type="submission" date="2024-07" db="EMBL/GenBank/DDBJ databases">
        <title>Genomic Encyclopedia of Type Strains, Phase V (KMG-V): Genome sequencing to study the core and pangenomes of soil and plant-associated prokaryotes.</title>
        <authorList>
            <person name="Whitman W."/>
        </authorList>
    </citation>
    <scope>NUCLEOTIDE SEQUENCE [LARGE SCALE GENOMIC DNA]</scope>
    <source>
        <strain evidence="3 4">USDA 222</strain>
    </source>
</reference>
<accession>A0ABV4GEM0</accession>
<name>A0ABV4GEM0_9BRAD</name>
<sequence length="321" mass="34605">MRLIWIAIAAAAAMLAGPASGQQWPARNVKLIVPYPAGGNVDSAARIVADKLQEKLGQPFVIENKAGAGGMIAGEAFAKSAPDGYTLFVGANGPVLFATEINKRDAYNWKKDFLPISTISMTPLVLEVHPSVQANTLKEFLDLAKREPGKLTMASPGPGTTNHLLSELMQSSLELQWVTAHYRGNAPAINDLLGGQVQFAFDQLTVSLQHIKAGLFRALAVTSPHRLKSLPDVPTFAELGYKDFDGQTFTGLFAPAGTPAPIVEKLHETLVAILKDPAVIDKFEKLGGEATPMTPGEFRAYLEREDAKWIPVVRKANIRAD</sequence>
<protein>
    <submittedName>
        <fullName evidence="3">Tripartite-type tricarboxylate transporter receptor subunit TctC</fullName>
    </submittedName>
</protein>
<dbReference type="Gene3D" id="3.40.190.150">
    <property type="entry name" value="Bordetella uptake gene, domain 1"/>
    <property type="match status" value="1"/>
</dbReference>